<dbReference type="EMBL" id="CAFAAV010000152">
    <property type="protein sequence ID" value="CAB4828118.1"/>
    <property type="molecule type" value="Genomic_DNA"/>
</dbReference>
<dbReference type="EMBL" id="CAFBMT010000038">
    <property type="protein sequence ID" value="CAB4958301.1"/>
    <property type="molecule type" value="Genomic_DNA"/>
</dbReference>
<sequence length="378" mass="41111">MVNVHSLSRESLALGALGLQQHLDRVRALHAVVVAEADRQRVWEGSGARNMADWLAGRTNTSYGDAASRVRLGEAFNASPELKDAVNNGDISAASAESLFDAVTNPPDGADVSALLDAVKGAGPRDAKDAAEKWRDTHRNETPEQFEERCHQQRAVRSGRPLDGMVTTTVVLPVLANRQFLNSISHVAGKPSEGDSRTTEQRLADGLVMLCDAYAKGQVVGGREKPTILITINAESFAGRSDEPGITSHGERIPAHVVRHMAEHANLQRVLLAGSHVLNLGREVRYATDAQYKALLARDGGCRWTGCHIPAPWCDADHLIPWENGGATDLDNLVLWCRHHHTEKHRPGVTIHGDVHDLRLQLIDGTTIHTRPRTQAAA</sequence>
<dbReference type="SMART" id="SM00507">
    <property type="entry name" value="HNHc"/>
    <property type="match status" value="1"/>
</dbReference>
<organism evidence="4">
    <name type="scientific">freshwater metagenome</name>
    <dbReference type="NCBI Taxonomy" id="449393"/>
    <lineage>
        <taxon>unclassified sequences</taxon>
        <taxon>metagenomes</taxon>
        <taxon>ecological metagenomes</taxon>
    </lineage>
</organism>
<evidence type="ECO:0000259" key="2">
    <source>
        <dbReference type="SMART" id="SM00507"/>
    </source>
</evidence>
<dbReference type="Gene3D" id="1.10.30.50">
    <property type="match status" value="1"/>
</dbReference>
<gene>
    <name evidence="4" type="ORF">UFOPK3099_01839</name>
    <name evidence="5" type="ORF">UFOPK3651_03337</name>
    <name evidence="3" type="ORF">UFOPK4189_03469</name>
</gene>
<dbReference type="InterPro" id="IPR003870">
    <property type="entry name" value="DUF222"/>
</dbReference>
<proteinExistence type="inferred from homology"/>
<dbReference type="GO" id="GO:0004519">
    <property type="term" value="F:endonuclease activity"/>
    <property type="evidence" value="ECO:0007669"/>
    <property type="project" value="InterPro"/>
</dbReference>
<dbReference type="GO" id="GO:0003676">
    <property type="term" value="F:nucleic acid binding"/>
    <property type="evidence" value="ECO:0007669"/>
    <property type="project" value="InterPro"/>
</dbReference>
<dbReference type="CDD" id="cd00085">
    <property type="entry name" value="HNHc"/>
    <property type="match status" value="1"/>
</dbReference>
<evidence type="ECO:0000313" key="5">
    <source>
        <dbReference type="EMBL" id="CAB4958301.1"/>
    </source>
</evidence>
<evidence type="ECO:0000313" key="4">
    <source>
        <dbReference type="EMBL" id="CAB4828118.1"/>
    </source>
</evidence>
<dbReference type="GO" id="GO:0008270">
    <property type="term" value="F:zinc ion binding"/>
    <property type="evidence" value="ECO:0007669"/>
    <property type="project" value="InterPro"/>
</dbReference>
<reference evidence="4" key="1">
    <citation type="submission" date="2020-05" db="EMBL/GenBank/DDBJ databases">
        <authorList>
            <person name="Chiriac C."/>
            <person name="Salcher M."/>
            <person name="Ghai R."/>
            <person name="Kavagutti S V."/>
        </authorList>
    </citation>
    <scope>NUCLEOTIDE SEQUENCE</scope>
</reference>
<evidence type="ECO:0000313" key="3">
    <source>
        <dbReference type="EMBL" id="CAB4365727.1"/>
    </source>
</evidence>
<dbReference type="Pfam" id="PF01844">
    <property type="entry name" value="HNH"/>
    <property type="match status" value="1"/>
</dbReference>
<dbReference type="Pfam" id="PF02720">
    <property type="entry name" value="DUF222"/>
    <property type="match status" value="1"/>
</dbReference>
<name>A0A6J7A6B6_9ZZZZ</name>
<comment type="similarity">
    <text evidence="1">Belongs to the Rv1128c/1148c/1588c/1702c/1945/3466 family.</text>
</comment>
<protein>
    <submittedName>
        <fullName evidence="4">Unannotated protein</fullName>
    </submittedName>
</protein>
<evidence type="ECO:0000256" key="1">
    <source>
        <dbReference type="ARBA" id="ARBA00023450"/>
    </source>
</evidence>
<dbReference type="InterPro" id="IPR003615">
    <property type="entry name" value="HNH_nuc"/>
</dbReference>
<dbReference type="InterPro" id="IPR002711">
    <property type="entry name" value="HNH"/>
</dbReference>
<feature type="domain" description="HNH nuclease" evidence="2">
    <location>
        <begin position="290"/>
        <end position="342"/>
    </location>
</feature>
<accession>A0A6J7A6B6</accession>
<dbReference type="EMBL" id="CAESGF010000043">
    <property type="protein sequence ID" value="CAB4365727.1"/>
    <property type="molecule type" value="Genomic_DNA"/>
</dbReference>
<dbReference type="AlphaFoldDB" id="A0A6J7A6B6"/>